<dbReference type="InterPro" id="IPR039848">
    <property type="entry name" value="Ribosomal_mS35_mt"/>
</dbReference>
<protein>
    <submittedName>
        <fullName evidence="1">Uncharacterized protein</fullName>
    </submittedName>
</protein>
<dbReference type="GO" id="GO:0005763">
    <property type="term" value="C:mitochondrial small ribosomal subunit"/>
    <property type="evidence" value="ECO:0007669"/>
    <property type="project" value="TreeGrafter"/>
</dbReference>
<name>A0A0D2MBB8_GOSRA</name>
<dbReference type="AlphaFoldDB" id="A0A0D2MBB8"/>
<dbReference type="STRING" id="29730.A0A0D2MBB8"/>
<dbReference type="PANTHER" id="PTHR13490:SF0">
    <property type="entry name" value="SMALL RIBOSOMAL SUBUNIT PROTEIN MS35"/>
    <property type="match status" value="1"/>
</dbReference>
<dbReference type="Gramene" id="KJB14962">
    <property type="protein sequence ID" value="KJB14962"/>
    <property type="gene ID" value="B456_002G151500"/>
</dbReference>
<dbReference type="OMA" id="APDKPHS"/>
<proteinExistence type="predicted"/>
<dbReference type="PANTHER" id="PTHR13490">
    <property type="entry name" value="MITOCHONDRIAL 28S RIBOSOMAL PROTEIN S28"/>
    <property type="match status" value="1"/>
</dbReference>
<dbReference type="OrthoDB" id="283424at2759"/>
<gene>
    <name evidence="1" type="ORF">B456_002G151500</name>
</gene>
<dbReference type="Proteomes" id="UP000032304">
    <property type="component" value="Chromosome 2"/>
</dbReference>
<dbReference type="EMBL" id="CM001741">
    <property type="protein sequence ID" value="KJB14962.1"/>
    <property type="molecule type" value="Genomic_DNA"/>
</dbReference>
<evidence type="ECO:0000313" key="1">
    <source>
        <dbReference type="EMBL" id="KJB14962.1"/>
    </source>
</evidence>
<dbReference type="GO" id="GO:0003735">
    <property type="term" value="F:structural constituent of ribosome"/>
    <property type="evidence" value="ECO:0007669"/>
    <property type="project" value="InterPro"/>
</dbReference>
<sequence>MKRVLFRGISLTTHNILHSYTKTNQNPVHSFNPLTTSTRSRLKFYSSESDSPVEKKPDPVIESALVAEAHVKDLALSVEDVSNKELKTRIKKYFEGDEEALPSILEAILRRKLAGKHEESDDELMDELEKWDEMIKEAVQHGFPKDTKECEEILEDMLSWDKLLPGFS</sequence>
<evidence type="ECO:0000313" key="2">
    <source>
        <dbReference type="Proteomes" id="UP000032304"/>
    </source>
</evidence>
<dbReference type="eggNOG" id="KOG3933">
    <property type="taxonomic scope" value="Eukaryota"/>
</dbReference>
<accession>A0A0D2MBB8</accession>
<organism evidence="1 2">
    <name type="scientific">Gossypium raimondii</name>
    <name type="common">Peruvian cotton</name>
    <name type="synonym">Gossypium klotzschianum subsp. raimondii</name>
    <dbReference type="NCBI Taxonomy" id="29730"/>
    <lineage>
        <taxon>Eukaryota</taxon>
        <taxon>Viridiplantae</taxon>
        <taxon>Streptophyta</taxon>
        <taxon>Embryophyta</taxon>
        <taxon>Tracheophyta</taxon>
        <taxon>Spermatophyta</taxon>
        <taxon>Magnoliopsida</taxon>
        <taxon>eudicotyledons</taxon>
        <taxon>Gunneridae</taxon>
        <taxon>Pentapetalae</taxon>
        <taxon>rosids</taxon>
        <taxon>malvids</taxon>
        <taxon>Malvales</taxon>
        <taxon>Malvaceae</taxon>
        <taxon>Malvoideae</taxon>
        <taxon>Gossypium</taxon>
    </lineage>
</organism>
<reference evidence="1 2" key="1">
    <citation type="journal article" date="2012" name="Nature">
        <title>Repeated polyploidization of Gossypium genomes and the evolution of spinnable cotton fibres.</title>
        <authorList>
            <person name="Paterson A.H."/>
            <person name="Wendel J.F."/>
            <person name="Gundlach H."/>
            <person name="Guo H."/>
            <person name="Jenkins J."/>
            <person name="Jin D."/>
            <person name="Llewellyn D."/>
            <person name="Showmaker K.C."/>
            <person name="Shu S."/>
            <person name="Udall J."/>
            <person name="Yoo M.J."/>
            <person name="Byers R."/>
            <person name="Chen W."/>
            <person name="Doron-Faigenboim A."/>
            <person name="Duke M.V."/>
            <person name="Gong L."/>
            <person name="Grimwood J."/>
            <person name="Grover C."/>
            <person name="Grupp K."/>
            <person name="Hu G."/>
            <person name="Lee T.H."/>
            <person name="Li J."/>
            <person name="Lin L."/>
            <person name="Liu T."/>
            <person name="Marler B.S."/>
            <person name="Page J.T."/>
            <person name="Roberts A.W."/>
            <person name="Romanel E."/>
            <person name="Sanders W.S."/>
            <person name="Szadkowski E."/>
            <person name="Tan X."/>
            <person name="Tang H."/>
            <person name="Xu C."/>
            <person name="Wang J."/>
            <person name="Wang Z."/>
            <person name="Zhang D."/>
            <person name="Zhang L."/>
            <person name="Ashrafi H."/>
            <person name="Bedon F."/>
            <person name="Bowers J.E."/>
            <person name="Brubaker C.L."/>
            <person name="Chee P.W."/>
            <person name="Das S."/>
            <person name="Gingle A.R."/>
            <person name="Haigler C.H."/>
            <person name="Harker D."/>
            <person name="Hoffmann L.V."/>
            <person name="Hovav R."/>
            <person name="Jones D.C."/>
            <person name="Lemke C."/>
            <person name="Mansoor S."/>
            <person name="ur Rahman M."/>
            <person name="Rainville L.N."/>
            <person name="Rambani A."/>
            <person name="Reddy U.K."/>
            <person name="Rong J.K."/>
            <person name="Saranga Y."/>
            <person name="Scheffler B.E."/>
            <person name="Scheffler J.A."/>
            <person name="Stelly D.M."/>
            <person name="Triplett B.A."/>
            <person name="Van Deynze A."/>
            <person name="Vaslin M.F."/>
            <person name="Waghmare V.N."/>
            <person name="Walford S.A."/>
            <person name="Wright R.J."/>
            <person name="Zaki E.A."/>
            <person name="Zhang T."/>
            <person name="Dennis E.S."/>
            <person name="Mayer K.F."/>
            <person name="Peterson D.G."/>
            <person name="Rokhsar D.S."/>
            <person name="Wang X."/>
            <person name="Schmutz J."/>
        </authorList>
    </citation>
    <scope>NUCLEOTIDE SEQUENCE [LARGE SCALE GENOMIC DNA]</scope>
</reference>
<dbReference type="GO" id="GO:0032543">
    <property type="term" value="P:mitochondrial translation"/>
    <property type="evidence" value="ECO:0007669"/>
    <property type="project" value="InterPro"/>
</dbReference>
<keyword evidence="2" id="KW-1185">Reference proteome</keyword>